<evidence type="ECO:0000256" key="3">
    <source>
        <dbReference type="ARBA" id="ARBA00022764"/>
    </source>
</evidence>
<comment type="subcellular location">
    <subcellularLocation>
        <location evidence="1">Periplasm</location>
    </subcellularLocation>
</comment>
<dbReference type="Gene3D" id="2.70.98.70">
    <property type="match status" value="1"/>
</dbReference>
<evidence type="ECO:0000259" key="6">
    <source>
        <dbReference type="Pfam" id="PF16889"/>
    </source>
</evidence>
<name>A0A6F8SLX9_9ACTN</name>
<dbReference type="GO" id="GO:0016829">
    <property type="term" value="F:lyase activity"/>
    <property type="evidence" value="ECO:0007669"/>
    <property type="project" value="UniProtKB-KW"/>
</dbReference>
<dbReference type="InterPro" id="IPR008929">
    <property type="entry name" value="Chondroitin_lyas"/>
</dbReference>
<dbReference type="Pfam" id="PF07940">
    <property type="entry name" value="Hepar_II_III_C"/>
    <property type="match status" value="1"/>
</dbReference>
<keyword evidence="4" id="KW-0456">Lyase</keyword>
<dbReference type="Proteomes" id="UP000501727">
    <property type="component" value="Chromosome"/>
</dbReference>
<dbReference type="EMBL" id="AP022829">
    <property type="protein sequence ID" value="BCA89073.1"/>
    <property type="molecule type" value="Genomic_DNA"/>
</dbReference>
<evidence type="ECO:0000313" key="8">
    <source>
        <dbReference type="Proteomes" id="UP000501727"/>
    </source>
</evidence>
<feature type="domain" description="Heparinase II/III-like C-terminal" evidence="5">
    <location>
        <begin position="354"/>
        <end position="579"/>
    </location>
</feature>
<keyword evidence="3" id="KW-0574">Periplasm</keyword>
<reference evidence="8" key="2">
    <citation type="submission" date="2020-03" db="EMBL/GenBank/DDBJ databases">
        <title>Complete Genome Sequence of Adlercreutzia sp. strain 8CFCBH1 Producing Equol, Isolated from Healthy Japanese Feces.</title>
        <authorList>
            <person name="Ogata Y."/>
            <person name="Sakamoto M."/>
            <person name="Ohkuma M."/>
            <person name="Hattori M."/>
            <person name="Suda W."/>
        </authorList>
    </citation>
    <scope>NUCLEOTIDE SEQUENCE [LARGE SCALE GENOMIC DNA]</scope>
    <source>
        <strain evidence="8">8CFCBH1</strain>
    </source>
</reference>
<organism evidence="7 8">
    <name type="scientific">Adlercreutzia hattorii</name>
    <dbReference type="NCBI Taxonomy" id="2707299"/>
    <lineage>
        <taxon>Bacteria</taxon>
        <taxon>Bacillati</taxon>
        <taxon>Actinomycetota</taxon>
        <taxon>Coriobacteriia</taxon>
        <taxon>Eggerthellales</taxon>
        <taxon>Eggerthellaceae</taxon>
        <taxon>Adlercreutzia</taxon>
    </lineage>
</organism>
<evidence type="ECO:0000313" key="7">
    <source>
        <dbReference type="EMBL" id="BCA89073.1"/>
    </source>
</evidence>
<protein>
    <submittedName>
        <fullName evidence="7">Uncharacterized protein</fullName>
    </submittedName>
</protein>
<dbReference type="Pfam" id="PF16889">
    <property type="entry name" value="Hepar_II_III_N"/>
    <property type="match status" value="1"/>
</dbReference>
<evidence type="ECO:0000256" key="1">
    <source>
        <dbReference type="ARBA" id="ARBA00004418"/>
    </source>
</evidence>
<reference evidence="8" key="1">
    <citation type="journal article" date="2020" name="Microbiol. Resour. Announc.">
        <title>Complete Genome Sequence of Adlercreutzia sp. Strain 8CFCBH1, a Potent Producer of Equol, Isolated from Healthy Japanese Feces.</title>
        <authorList>
            <person name="Ogata Y."/>
            <person name="Sakamoto M."/>
            <person name="Ohkuma M."/>
            <person name="Hattori M."/>
            <person name="Suda W."/>
        </authorList>
    </citation>
    <scope>NUCLEOTIDE SEQUENCE [LARGE SCALE GENOMIC DNA]</scope>
    <source>
        <strain evidence="8">8CFCBH1</strain>
    </source>
</reference>
<dbReference type="AlphaFoldDB" id="A0A6F8SLX9"/>
<dbReference type="Gene3D" id="1.50.10.100">
    <property type="entry name" value="Chondroitin AC/alginate lyase"/>
    <property type="match status" value="1"/>
</dbReference>
<dbReference type="InterPro" id="IPR012480">
    <property type="entry name" value="Hepar_II_III_C"/>
</dbReference>
<dbReference type="GO" id="GO:0042597">
    <property type="term" value="C:periplasmic space"/>
    <property type="evidence" value="ECO:0007669"/>
    <property type="project" value="UniProtKB-SubCell"/>
</dbReference>
<dbReference type="InterPro" id="IPR031680">
    <property type="entry name" value="Hepar_II_III_N"/>
</dbReference>
<evidence type="ECO:0000259" key="5">
    <source>
        <dbReference type="Pfam" id="PF07940"/>
    </source>
</evidence>
<keyword evidence="8" id="KW-1185">Reference proteome</keyword>
<gene>
    <name evidence="7" type="ORF">ADCFC_15700</name>
</gene>
<feature type="domain" description="Heparin-sulfate lyase N-terminal" evidence="6">
    <location>
        <begin position="88"/>
        <end position="304"/>
    </location>
</feature>
<keyword evidence="2" id="KW-0732">Signal</keyword>
<dbReference type="PANTHER" id="PTHR39210:SF1">
    <property type="entry name" value="HEPARIN-SULFATE LYASE"/>
    <property type="match status" value="1"/>
</dbReference>
<dbReference type="SUPFAM" id="SSF48230">
    <property type="entry name" value="Chondroitin AC/alginate lyase"/>
    <property type="match status" value="1"/>
</dbReference>
<accession>A0A6F8SLX9</accession>
<sequence>MLVSPLQAQSSSAPRVGAAAFDMTDELAGYALDLSDRFIGGEMLLFGRPVVFREEEREYPWHRDFLNDAHYAPLLYTSLHRPGHDEIKVPWEFGRMQAAVHLAMAWASTGRSCYGDELRGLLESFSRENPVGYGVQWACAMEVGIRIFNVLHAYVLVAPQLAIDDSLHILIGRLAYEHGAYLFANLETDARLYENNHYVANLLGLAAIGVILPDCDKGRKWRDYARREAERVIRKQVLPDGTGFEGSVRYARLIWEMFALIGLLYERNGLEMSNGYWQRASLLASYLSWMTPDSGESPQIGDNDSGRVLFFSTESYADLRYAACAMGGGGAVCNLPEKMVFASSPQVNQELGELRGLKLFPEGRFSVYRDDEVFLCVAATDAHRFDVPGHTHGDKLSFTLEYRNRAFFNDGGTGNYTCDSSVRDSLRSVRAHSTIQLASAEQNEFEGVFWSRRNGTSHLKASRGDHGVMIEGTHDCYQKRFGITHRRRVIYDDGFKTVRIEDILEGWNSTAPEATLRFVLDPRVEVLTLLDNRAVLRHGDAKVTLITPAALSVERGYYSREYAQLCETSVLVCPVREASLTTLIELVR</sequence>
<dbReference type="PANTHER" id="PTHR39210">
    <property type="entry name" value="HEPARIN-SULFATE LYASE"/>
    <property type="match status" value="1"/>
</dbReference>
<proteinExistence type="predicted"/>
<evidence type="ECO:0000256" key="4">
    <source>
        <dbReference type="ARBA" id="ARBA00023239"/>
    </source>
</evidence>
<dbReference type="KEGG" id="ahat:ADCFC_16920"/>
<evidence type="ECO:0000256" key="2">
    <source>
        <dbReference type="ARBA" id="ARBA00022729"/>
    </source>
</evidence>